<comment type="caution">
    <text evidence="1">The sequence shown here is derived from an EMBL/GenBank/DDBJ whole genome shotgun (WGS) entry which is preliminary data.</text>
</comment>
<gene>
    <name evidence="1" type="ORF">PMIN01_07309</name>
</gene>
<evidence type="ECO:0000313" key="1">
    <source>
        <dbReference type="EMBL" id="KAF9734406.1"/>
    </source>
</evidence>
<protein>
    <submittedName>
        <fullName evidence="1">Uncharacterized protein</fullName>
    </submittedName>
</protein>
<dbReference type="Proteomes" id="UP000756921">
    <property type="component" value="Unassembled WGS sequence"/>
</dbReference>
<organism evidence="1 2">
    <name type="scientific">Paraphaeosphaeria minitans</name>
    <dbReference type="NCBI Taxonomy" id="565426"/>
    <lineage>
        <taxon>Eukaryota</taxon>
        <taxon>Fungi</taxon>
        <taxon>Dikarya</taxon>
        <taxon>Ascomycota</taxon>
        <taxon>Pezizomycotina</taxon>
        <taxon>Dothideomycetes</taxon>
        <taxon>Pleosporomycetidae</taxon>
        <taxon>Pleosporales</taxon>
        <taxon>Massarineae</taxon>
        <taxon>Didymosphaeriaceae</taxon>
        <taxon>Paraphaeosphaeria</taxon>
    </lineage>
</organism>
<dbReference type="AlphaFoldDB" id="A0A9P6GEX4"/>
<proteinExistence type="predicted"/>
<keyword evidence="2" id="KW-1185">Reference proteome</keyword>
<reference evidence="1" key="1">
    <citation type="journal article" date="2020" name="Mol. Plant Microbe Interact.">
        <title>Genome Sequence of the Biocontrol Agent Coniothyrium minitans strain Conio (IMI 134523).</title>
        <authorList>
            <person name="Patel D."/>
            <person name="Shittu T.A."/>
            <person name="Baroncelli R."/>
            <person name="Muthumeenakshi S."/>
            <person name="Osborne T.H."/>
            <person name="Janganan T.K."/>
            <person name="Sreenivasaprasad S."/>
        </authorList>
    </citation>
    <scope>NUCLEOTIDE SEQUENCE</scope>
    <source>
        <strain evidence="1">Conio</strain>
    </source>
</reference>
<sequence length="92" mass="9604">MRVQTPHPARGRPLVEKQIPLGRGGLLGKRRADARGDVSAREHVVGRGVAKAGGAAKLGSAMPTLHLDLDIESDRGTHAERRAAAVARAAVS</sequence>
<evidence type="ECO:0000313" key="2">
    <source>
        <dbReference type="Proteomes" id="UP000756921"/>
    </source>
</evidence>
<accession>A0A9P6GEX4</accession>
<name>A0A9P6GEX4_9PLEO</name>
<dbReference type="EMBL" id="WJXW01000007">
    <property type="protein sequence ID" value="KAF9734406.1"/>
    <property type="molecule type" value="Genomic_DNA"/>
</dbReference>